<evidence type="ECO:0000256" key="1">
    <source>
        <dbReference type="SAM" id="MobiDB-lite"/>
    </source>
</evidence>
<organism evidence="2">
    <name type="scientific">Pseudomonas phage Lyrsu03</name>
    <dbReference type="NCBI Taxonomy" id="3138537"/>
    <lineage>
        <taxon>Viruses</taxon>
    </lineage>
</organism>
<reference evidence="2" key="1">
    <citation type="journal article" date="2024" name="J. Gen. Virol.">
        <title>Novel phages of Pseudomonas syringae unveil numerous potential auxiliary metabolic genes.</title>
        <authorList>
            <person name="Feltin C."/>
            <person name="Garneau J.R."/>
            <person name="Morris C.E."/>
            <person name="Berard A."/>
            <person name="Torres-Barcelo C."/>
        </authorList>
    </citation>
    <scope>NUCLEOTIDE SEQUENCE</scope>
</reference>
<protein>
    <submittedName>
        <fullName evidence="2">Uncharacterized protein</fullName>
    </submittedName>
</protein>
<feature type="compositionally biased region" description="Basic and acidic residues" evidence="1">
    <location>
        <begin position="62"/>
        <end position="81"/>
    </location>
</feature>
<accession>A0AAU6VZQ8</accession>
<feature type="region of interest" description="Disordered" evidence="1">
    <location>
        <begin position="62"/>
        <end position="101"/>
    </location>
</feature>
<evidence type="ECO:0000313" key="2">
    <source>
        <dbReference type="EMBL" id="XAI69857.1"/>
    </source>
</evidence>
<dbReference type="EMBL" id="PP179314">
    <property type="protein sequence ID" value="XAI69857.1"/>
    <property type="molecule type" value="Genomic_DNA"/>
</dbReference>
<sequence>MPCYDSRDHERQVPTDEEDRRRLFKEWHHNSPVAELLCWTMKSVDLKQREVLLMANPKLGHWWRDHQERDKSKAQKERERNAANNKKIRKQIRDLQAQLKE</sequence>
<name>A0AAU6VZQ8_9VIRU</name>
<proteinExistence type="predicted"/>
<gene>
    <name evidence="2" type="ORF">Lyrsu03_00059</name>
</gene>